<evidence type="ECO:0000256" key="2">
    <source>
        <dbReference type="ARBA" id="ARBA00007947"/>
    </source>
</evidence>
<dbReference type="InterPro" id="IPR029044">
    <property type="entry name" value="Nucleotide-diphossugar_trans"/>
</dbReference>
<evidence type="ECO:0000256" key="1">
    <source>
        <dbReference type="ARBA" id="ARBA00007707"/>
    </source>
</evidence>
<evidence type="ECO:0000259" key="10">
    <source>
        <dbReference type="Pfam" id="PF12804"/>
    </source>
</evidence>
<dbReference type="EMBL" id="AONB01000012">
    <property type="protein sequence ID" value="EXJ10638.1"/>
    <property type="molecule type" value="Genomic_DNA"/>
</dbReference>
<gene>
    <name evidence="11" type="primary">glmU_1</name>
    <name evidence="11" type="ORF">D791_02469</name>
</gene>
<dbReference type="Pfam" id="PF12804">
    <property type="entry name" value="NTP_transf_3"/>
    <property type="match status" value="1"/>
</dbReference>
<keyword evidence="3" id="KW-0808">Transferase</keyword>
<dbReference type="PANTHER" id="PTHR43584">
    <property type="entry name" value="NUCLEOTIDYL TRANSFERASE"/>
    <property type="match status" value="1"/>
</dbReference>
<dbReference type="AlphaFoldDB" id="W9UTT2"/>
<reference evidence="12" key="1">
    <citation type="submission" date="2012-11" db="EMBL/GenBank/DDBJ databases">
        <authorList>
            <person name="Singh A."/>
            <person name="Pinnaka A.K."/>
            <person name="Vaidya B."/>
        </authorList>
    </citation>
    <scope>NUCLEOTIDE SEQUENCE [LARGE SCALE GENOMIC DNA]</scope>
    <source>
        <strain evidence="12">AK23</strain>
    </source>
</reference>
<protein>
    <submittedName>
        <fullName evidence="11">Bifunctional protein GlmU</fullName>
    </submittedName>
</protein>
<keyword evidence="4" id="KW-0548">Nucleotidyltransferase</keyword>
<comment type="function">
    <text evidence="9">Catalyzes the last two sequential reactions in the de novo biosynthetic pathway for UDP-N-acetylglucosamine (UDP-GlcNAc). The C-terminal domain catalyzes the transfer of acetyl group from acetyl coenzyme A to glucosamine-1-phosphate (GlcN-1-P) to produce N-acetylglucosamine-1-phosphate (GlcNAc-1-P), which is converted into UDP-GlcNAc by the transfer of uridine 5-monophosphate (from uridine 5-triphosphate), a reaction catalyzed by the N-terminal domain.</text>
</comment>
<evidence type="ECO:0000256" key="3">
    <source>
        <dbReference type="ARBA" id="ARBA00022679"/>
    </source>
</evidence>
<dbReference type="Proteomes" id="UP000019464">
    <property type="component" value="Unassembled WGS sequence"/>
</dbReference>
<reference evidence="11 12" key="2">
    <citation type="journal article" date="2015" name="Syst. Appl. Microbiol.">
        <title>Nitrincola nitratireducens sp. nov. isolated from a haloalkaline crater lake.</title>
        <authorList>
            <person name="Singh A."/>
            <person name="Vaidya B."/>
            <person name="Tanuku N.R."/>
            <person name="Pinnaka A.K."/>
        </authorList>
    </citation>
    <scope>NUCLEOTIDE SEQUENCE [LARGE SCALE GENOMIC DNA]</scope>
    <source>
        <strain evidence="11 12">AK23</strain>
    </source>
</reference>
<dbReference type="OrthoDB" id="9775031at2"/>
<dbReference type="PATRIC" id="fig|1229521.3.peg.2498"/>
<dbReference type="CDD" id="cd02540">
    <property type="entry name" value="GT2_GlmU_N_bac"/>
    <property type="match status" value="1"/>
</dbReference>
<evidence type="ECO:0000313" key="12">
    <source>
        <dbReference type="Proteomes" id="UP000019464"/>
    </source>
</evidence>
<dbReference type="STRING" id="1229521.D791_02469"/>
<evidence type="ECO:0000313" key="11">
    <source>
        <dbReference type="EMBL" id="EXJ10638.1"/>
    </source>
</evidence>
<keyword evidence="6" id="KW-0012">Acyltransferase</keyword>
<evidence type="ECO:0000256" key="7">
    <source>
        <dbReference type="ARBA" id="ARBA00048247"/>
    </source>
</evidence>
<evidence type="ECO:0000256" key="9">
    <source>
        <dbReference type="ARBA" id="ARBA00049628"/>
    </source>
</evidence>
<comment type="catalytic activity">
    <reaction evidence="8">
        <text>N-acetyl-alpha-D-glucosamine 1-phosphate + UTP + H(+) = UDP-N-acetyl-alpha-D-glucosamine + diphosphate</text>
        <dbReference type="Rhea" id="RHEA:13509"/>
        <dbReference type="ChEBI" id="CHEBI:15378"/>
        <dbReference type="ChEBI" id="CHEBI:33019"/>
        <dbReference type="ChEBI" id="CHEBI:46398"/>
        <dbReference type="ChEBI" id="CHEBI:57705"/>
        <dbReference type="ChEBI" id="CHEBI:57776"/>
        <dbReference type="EC" id="2.7.7.23"/>
    </reaction>
</comment>
<organism evidence="11 12">
    <name type="scientific">Nitrincola nitratireducens</name>
    <dbReference type="NCBI Taxonomy" id="1229521"/>
    <lineage>
        <taxon>Bacteria</taxon>
        <taxon>Pseudomonadati</taxon>
        <taxon>Pseudomonadota</taxon>
        <taxon>Gammaproteobacteria</taxon>
        <taxon>Oceanospirillales</taxon>
        <taxon>Oceanospirillaceae</taxon>
        <taxon>Nitrincola</taxon>
    </lineage>
</organism>
<accession>W9UTT2</accession>
<evidence type="ECO:0000256" key="5">
    <source>
        <dbReference type="ARBA" id="ARBA00022842"/>
    </source>
</evidence>
<keyword evidence="5" id="KW-0460">Magnesium</keyword>
<dbReference type="SUPFAM" id="SSF53448">
    <property type="entry name" value="Nucleotide-diphospho-sugar transferases"/>
    <property type="match status" value="1"/>
</dbReference>
<dbReference type="InterPro" id="IPR025877">
    <property type="entry name" value="MobA-like_NTP_Trfase"/>
</dbReference>
<comment type="similarity">
    <text evidence="1">In the C-terminal section; belongs to the transferase hexapeptide repeat family.</text>
</comment>
<evidence type="ECO:0000256" key="6">
    <source>
        <dbReference type="ARBA" id="ARBA00023315"/>
    </source>
</evidence>
<keyword evidence="12" id="KW-1185">Reference proteome</keyword>
<dbReference type="GO" id="GO:0003977">
    <property type="term" value="F:UDP-N-acetylglucosamine diphosphorylase activity"/>
    <property type="evidence" value="ECO:0007669"/>
    <property type="project" value="UniProtKB-EC"/>
</dbReference>
<sequence>MSLEVIILAAGKGSRMQSALPKVLHPLKSKPLIQWVIESAKKLNPRQIHLVVGYGADQVKAVVKDEGIQFASQHEQLGTGHAVAQAMPLVNEHSQALILYGDVPLISAITLNQLLTCATVPSVGLLTVVLDNPKGYGRVLRNSSGEVVAIVEEKDANDEQKLVREVNTGIMTLPASLLKSWLPKLSANNAQGEYYLTDIISIAKEQGIPIHAQQALSAEEVEGVNTLEQLASLEQRLDD</sequence>
<dbReference type="Gene3D" id="3.90.550.10">
    <property type="entry name" value="Spore Coat Polysaccharide Biosynthesis Protein SpsA, Chain A"/>
    <property type="match status" value="1"/>
</dbReference>
<name>W9UTT2_9GAMM</name>
<comment type="catalytic activity">
    <reaction evidence="7">
        <text>alpha-D-glucosamine 1-phosphate + acetyl-CoA = N-acetyl-alpha-D-glucosamine 1-phosphate + CoA + H(+)</text>
        <dbReference type="Rhea" id="RHEA:13725"/>
        <dbReference type="ChEBI" id="CHEBI:15378"/>
        <dbReference type="ChEBI" id="CHEBI:57287"/>
        <dbReference type="ChEBI" id="CHEBI:57288"/>
        <dbReference type="ChEBI" id="CHEBI:57776"/>
        <dbReference type="ChEBI" id="CHEBI:58516"/>
        <dbReference type="EC" id="2.3.1.157"/>
    </reaction>
</comment>
<evidence type="ECO:0000256" key="4">
    <source>
        <dbReference type="ARBA" id="ARBA00022695"/>
    </source>
</evidence>
<dbReference type="GO" id="GO:0019134">
    <property type="term" value="F:glucosamine-1-phosphate N-acetyltransferase activity"/>
    <property type="evidence" value="ECO:0007669"/>
    <property type="project" value="UniProtKB-EC"/>
</dbReference>
<dbReference type="RefSeq" id="WP_051514452.1">
    <property type="nucleotide sequence ID" value="NZ_AONB01000012.1"/>
</dbReference>
<feature type="domain" description="MobA-like NTP transferase" evidence="10">
    <location>
        <begin position="5"/>
        <end position="121"/>
    </location>
</feature>
<evidence type="ECO:0000256" key="8">
    <source>
        <dbReference type="ARBA" id="ARBA00048493"/>
    </source>
</evidence>
<dbReference type="PANTHER" id="PTHR43584:SF3">
    <property type="entry name" value="BIFUNCTIONAL PROTEIN GLMU"/>
    <property type="match status" value="1"/>
</dbReference>
<comment type="caution">
    <text evidence="11">The sequence shown here is derived from an EMBL/GenBank/DDBJ whole genome shotgun (WGS) entry which is preliminary data.</text>
</comment>
<dbReference type="InterPro" id="IPR050065">
    <property type="entry name" value="GlmU-like"/>
</dbReference>
<comment type="similarity">
    <text evidence="2">In the N-terminal section; belongs to the N-acetylglucosamine-1-phosphate uridyltransferase family.</text>
</comment>
<proteinExistence type="inferred from homology"/>